<evidence type="ECO:0000313" key="2">
    <source>
        <dbReference type="Proteomes" id="UP001165960"/>
    </source>
</evidence>
<name>A0ACC2URC3_9FUNG</name>
<accession>A0ACC2URC3</accession>
<keyword evidence="2" id="KW-1185">Reference proteome</keyword>
<protein>
    <submittedName>
        <fullName evidence="1">Uncharacterized protein</fullName>
    </submittedName>
</protein>
<dbReference type="EMBL" id="QTSX02000052">
    <property type="protein sequence ID" value="KAJ9089337.1"/>
    <property type="molecule type" value="Genomic_DNA"/>
</dbReference>
<evidence type="ECO:0000313" key="1">
    <source>
        <dbReference type="EMBL" id="KAJ9089337.1"/>
    </source>
</evidence>
<comment type="caution">
    <text evidence="1">The sequence shown here is derived from an EMBL/GenBank/DDBJ whole genome shotgun (WGS) entry which is preliminary data.</text>
</comment>
<reference evidence="1" key="1">
    <citation type="submission" date="2022-04" db="EMBL/GenBank/DDBJ databases">
        <title>Genome of the entomopathogenic fungus Entomophthora muscae.</title>
        <authorList>
            <person name="Elya C."/>
            <person name="Lovett B.R."/>
            <person name="Lee E."/>
            <person name="Macias A.M."/>
            <person name="Hajek A.E."/>
            <person name="De Bivort B.L."/>
            <person name="Kasson M.T."/>
            <person name="De Fine Licht H.H."/>
            <person name="Stajich J.E."/>
        </authorList>
    </citation>
    <scope>NUCLEOTIDE SEQUENCE</scope>
    <source>
        <strain evidence="1">Berkeley</strain>
    </source>
</reference>
<organism evidence="1 2">
    <name type="scientific">Entomophthora muscae</name>
    <dbReference type="NCBI Taxonomy" id="34485"/>
    <lineage>
        <taxon>Eukaryota</taxon>
        <taxon>Fungi</taxon>
        <taxon>Fungi incertae sedis</taxon>
        <taxon>Zoopagomycota</taxon>
        <taxon>Entomophthoromycotina</taxon>
        <taxon>Entomophthoromycetes</taxon>
        <taxon>Entomophthorales</taxon>
        <taxon>Entomophthoraceae</taxon>
        <taxon>Entomophthora</taxon>
    </lineage>
</organism>
<gene>
    <name evidence="1" type="ORF">DSO57_1013919</name>
</gene>
<sequence length="220" mass="23762">MELNQCRINLSSGQVPTTPASTLCQPLSTQPPAHPGWHHRACCQPAACQPAAHLLAPWVPADCQPSTWDPYLAARPKFKNTTTSPEEGGNNESQFKNKFTTKQWGARSQTTWAESNSSQTNDARTKVDHESNLTPIVMNDISILVLKTWELKPGSQGKPYVDQSGQETAQLLAGSSPGPPEIDDPKQGEQKPANLPSVNTGGSKSTLETLESNPDPPKTT</sequence>
<proteinExistence type="predicted"/>
<dbReference type="Proteomes" id="UP001165960">
    <property type="component" value="Unassembled WGS sequence"/>
</dbReference>